<dbReference type="PANTHER" id="PTHR22834">
    <property type="entry name" value="NUCLEAR FUSION PROTEIN FUS2"/>
    <property type="match status" value="1"/>
</dbReference>
<dbReference type="InterPro" id="IPR035899">
    <property type="entry name" value="DBL_dom_sf"/>
</dbReference>
<feature type="region of interest" description="Disordered" evidence="1">
    <location>
        <begin position="1686"/>
        <end position="1715"/>
    </location>
</feature>
<dbReference type="GO" id="GO:0005737">
    <property type="term" value="C:cytoplasm"/>
    <property type="evidence" value="ECO:0007669"/>
    <property type="project" value="TreeGrafter"/>
</dbReference>
<feature type="domain" description="DH" evidence="2">
    <location>
        <begin position="1623"/>
        <end position="2060"/>
    </location>
</feature>
<feature type="compositionally biased region" description="Low complexity" evidence="1">
    <location>
        <begin position="998"/>
        <end position="1021"/>
    </location>
</feature>
<keyword evidence="4" id="KW-1185">Reference proteome</keyword>
<feature type="region of interest" description="Disordered" evidence="1">
    <location>
        <begin position="1304"/>
        <end position="1617"/>
    </location>
</feature>
<feature type="compositionally biased region" description="Polar residues" evidence="1">
    <location>
        <begin position="1184"/>
        <end position="1195"/>
    </location>
</feature>
<dbReference type="InterPro" id="IPR027267">
    <property type="entry name" value="AH/BAR_dom_sf"/>
</dbReference>
<feature type="compositionally biased region" description="Basic and acidic residues" evidence="1">
    <location>
        <begin position="594"/>
        <end position="606"/>
    </location>
</feature>
<reference evidence="3" key="1">
    <citation type="journal article" date="2023" name="PhytoFront">
        <title>Draft Genome Resources of Seven Strains of Tilletia horrida, Causal Agent of Kernel Smut of Rice.</title>
        <authorList>
            <person name="Khanal S."/>
            <person name="Antony Babu S."/>
            <person name="Zhou X.G."/>
        </authorList>
    </citation>
    <scope>NUCLEOTIDE SEQUENCE</scope>
    <source>
        <strain evidence="3">TX6</strain>
    </source>
</reference>
<dbReference type="PROSITE" id="PS50010">
    <property type="entry name" value="DH_2"/>
    <property type="match status" value="1"/>
</dbReference>
<feature type="region of interest" description="Disordered" evidence="1">
    <location>
        <begin position="328"/>
        <end position="450"/>
    </location>
</feature>
<feature type="compositionally biased region" description="Polar residues" evidence="1">
    <location>
        <begin position="36"/>
        <end position="59"/>
    </location>
</feature>
<feature type="compositionally biased region" description="Low complexity" evidence="1">
    <location>
        <begin position="967"/>
        <end position="979"/>
    </location>
</feature>
<feature type="compositionally biased region" description="Low complexity" evidence="1">
    <location>
        <begin position="2082"/>
        <end position="2096"/>
    </location>
</feature>
<protein>
    <recommendedName>
        <fullName evidence="2">DH domain-containing protein</fullName>
    </recommendedName>
</protein>
<feature type="region of interest" description="Disordered" evidence="1">
    <location>
        <begin position="1074"/>
        <end position="1129"/>
    </location>
</feature>
<evidence type="ECO:0000259" key="2">
    <source>
        <dbReference type="PROSITE" id="PS50010"/>
    </source>
</evidence>
<feature type="compositionally biased region" description="Polar residues" evidence="1">
    <location>
        <begin position="1339"/>
        <end position="1355"/>
    </location>
</feature>
<feature type="compositionally biased region" description="Low complexity" evidence="1">
    <location>
        <begin position="208"/>
        <end position="234"/>
    </location>
</feature>
<feature type="region of interest" description="Disordered" evidence="1">
    <location>
        <begin position="480"/>
        <end position="543"/>
    </location>
</feature>
<dbReference type="Proteomes" id="UP001176517">
    <property type="component" value="Unassembled WGS sequence"/>
</dbReference>
<dbReference type="GO" id="GO:0031991">
    <property type="term" value="P:regulation of actomyosin contractile ring contraction"/>
    <property type="evidence" value="ECO:0007669"/>
    <property type="project" value="TreeGrafter"/>
</dbReference>
<feature type="compositionally biased region" description="Polar residues" evidence="1">
    <location>
        <begin position="1494"/>
        <end position="1520"/>
    </location>
</feature>
<feature type="compositionally biased region" description="Polar residues" evidence="1">
    <location>
        <begin position="1686"/>
        <end position="1712"/>
    </location>
</feature>
<organism evidence="3 4">
    <name type="scientific">Tilletia horrida</name>
    <dbReference type="NCBI Taxonomy" id="155126"/>
    <lineage>
        <taxon>Eukaryota</taxon>
        <taxon>Fungi</taxon>
        <taxon>Dikarya</taxon>
        <taxon>Basidiomycota</taxon>
        <taxon>Ustilaginomycotina</taxon>
        <taxon>Exobasidiomycetes</taxon>
        <taxon>Tilletiales</taxon>
        <taxon>Tilletiaceae</taxon>
        <taxon>Tilletia</taxon>
    </lineage>
</organism>
<gene>
    <name evidence="3" type="ORF">OC846_006180</name>
</gene>
<feature type="compositionally biased region" description="Polar residues" evidence="1">
    <location>
        <begin position="427"/>
        <end position="449"/>
    </location>
</feature>
<dbReference type="PANTHER" id="PTHR22834:SF20">
    <property type="entry name" value="SH3 DOMAIN-CONTAINING PROTEIN"/>
    <property type="match status" value="1"/>
</dbReference>
<sequence length="2436" mass="250679">MDPSRSSDAALPASQAGSSTRPMIRHSASVGPGATAPTSPRMQNIGSPSTFGLSPTMHSPINAPPPSSFVAPSMNKPSLSNLSVNSRSSFASSSSNFHGPTSPLASSDGHMSNSVSSPAVSTGSGSALLTSPPVSGRAPSVRSFGSDRSGNSKISRTSRATTATTRGNRKSNRNRILASAHSGLYGGSGIELPVEEEVGMTALQRAQSSMGRHSIRSSVSSTTTSASGRATSIGYASATSPLSSPPVPGLPGQYQNMGAHPHSDAGNLPPMAPLSVSSNYASSIVSSSASSVSGRSRRRGSHSPSRHAHKLGKSAITRQAESALSVGSYQPLTSSASTSSIYARSGSSQGRVSGTPPTFPPGSGLGSGLGPSIVLDTEHLERRRKSVDRGRTRQLARSDSLVSEGWQDADSDDQMGPAPQLSLGLRPSNSSTRVHGISRTTSVPTSIGETNGLGVSVPTGLSPTAGGFAAARGAHLTKSGADARRLGKGSSSAISSSSALPSPALSAPSDMLRMNSNSSSNSGLLSPSTSSAAGGHVGASGFSSVQSQLSPSILSNSSSFNLVPATPSSGASSTDGLQTGFDSRGQLTPASIGDETRFFTPPEDRSGFFSSDGRQRKDSRPSALQGMGSSQDSGRPSGSAGTADSMDIRTDSSSAAPRKGHSASGSSGGASSTTGARTDRDAQREGLSSGSSAFLPLPTVMERSGSADTRASRDSHHHASSAAAAISGLRSRLLSGFKSSSRKKSSGSLSGGHGAGGGLTSGEVTETENNSANSSNAVTPMHSAHPSPRKASEPLPMVAGFTPLDSANTGAKPELFSSSLPSRVGGSAPPSANISSPHTSSSRTSFSSLMGGKSRQTSETGHRSDVDALPVLPEISRTDDSSLMPSFLKRQSTQSPPTSSAGQQSADMKQMRDSGNASHSTNGSFLLSDHLSPKTLPPPSPELDASDLVFPAVPVSQPAGGKSGTVAASNSAPSPKSASLTVRTGTELSPPSGAASTVRLSPVSSPSASTPTSSRSPTLRAGSLNKNRPAQLPAPTHPLPPPPVPGLPSPTSPGRVPSSLVTTAAIAATSSPIAVPASPAGLNGIPASSGTPPVIPPRMRPVRNPLRSSIGLVPGQSGVPPLPNVASTSAVPRGTVQDALQKLDPTGYGAGQKVTSEPSVKELPPPPPAVDLLNVDLPKASAILSGSRTSSTPNSKRAGRPPTSAAMVSDLSRESTDTDDSLVEVAYPETDSGKVTAVTSREPSVYLRGVEDQEHRQQKGAQDRQVWTSPDDELLAARAVAPTSASAWMTGEGVLGEHLLEGALSAGGKPRPSLSGDQVGDISLASSSTGHSSAQHGQQRQLGSSAKANASTASLGTMKRGRLGLGGAFRSKKEKDEERARGTDLEDDPIGSFGEDGEGQSPMNTLSKRKGRKWPFGKEASSGLPGSGAASDAEEGDFLGRTRRKSKGEGSTSSRVNIRRLMSEEGAPVPPTGNAVSQRGSIEGDRVEALPSVGNLSQRSGTGLSGRHNSISGSQNNPPQTLRGHRPSLPSLRRQPSQDNYASQHGHNLHSPSSYTHIRRISASGIDSEDGKSQRWPSTSQASAQDHGSASDHGFSVGGSLSMHTTMQGLQPNASAETKRLYKRANVIRELIETERRYAADLRVIRDVYLIPARMAAGLPSTPVTPLSALSMTSGFMGPGGSSILTPSSLQSLQRGGSTTSLPMSSSLQVSRKPSLDAAGFHPSLGVRASSGNMSAQAGLGVGLPVSTDAQAAPLPSPGPSASVATTSQDTSNRSSLYTVSSQSSVTTQSTAPPVPPMPHNAPSGSSTPGGEEASRLSSQQAGSKASVPPPLTLGSIPPPLSHPNSAPLTSQVGATHTPPIVQGLTPSPSTISSAGLHALGGLDGPLSAVEIRVLFTNLEQCCAFAEEMVAHFDAAAEERAAAAVGAAGDVSPASPAPALAADVGADTVGRVFLKMMPRMEQVYAFYCAKHEASMTRLADITRSNSKGAAFIRDCTEVARSQTNAWDLASLLIKPVQRVLKYPLLLRQILDATSTSQPEYGLVREALGEMIRIADHLNEVKKRRDLIDGILGNSFGPGKVGSRSASISNASSNTISRKARKKIEKEKDKASRSAGGGVGASLLVPVPEDTYRSLVSELNKLETAIHDFPSRCLIWCDALKATYEAEARLLAQWRTVYACQTSSNSTELPSDFNPSSAMDSALDPETEERLATLVAVSIDALSPSGSCQRVVDTVRGSIIPQTGRLLHFLLGPRQVMAKRDGLQPEYARYKLKVRLAIDGTSLGSLSSPGVFADPALAPSPVTLAATAKVNKDTVLVEAAEAFVALHTQLLEELPILIYGLQVSLDALVRAFATLQERVYEERQAALLQYGKRLGWFGSEDDGTQGPRKTAVASGSAGAEVSIVKAYWSKQRQNEGVLMVLEGRRPDCSATGDAPDV</sequence>
<feature type="compositionally biased region" description="Polar residues" evidence="1">
    <location>
        <begin position="1602"/>
        <end position="1616"/>
    </location>
</feature>
<comment type="caution">
    <text evidence="3">The sequence shown here is derived from an EMBL/GenBank/DDBJ whole genome shotgun (WGS) entry which is preliminary data.</text>
</comment>
<feature type="compositionally biased region" description="Low complexity" evidence="1">
    <location>
        <begin position="835"/>
        <end position="848"/>
    </location>
</feature>
<evidence type="ECO:0000313" key="4">
    <source>
        <dbReference type="Proteomes" id="UP001176517"/>
    </source>
</evidence>
<feature type="region of interest" description="Disordered" evidence="1">
    <location>
        <begin position="1"/>
        <end position="189"/>
    </location>
</feature>
<feature type="compositionally biased region" description="Polar residues" evidence="1">
    <location>
        <begin position="97"/>
        <end position="133"/>
    </location>
</feature>
<feature type="compositionally biased region" description="Low complexity" evidence="1">
    <location>
        <begin position="1323"/>
        <end position="1338"/>
    </location>
</feature>
<feature type="region of interest" description="Disordered" evidence="1">
    <location>
        <begin position="287"/>
        <end position="314"/>
    </location>
</feature>
<dbReference type="Pfam" id="PF00621">
    <property type="entry name" value="RhoGEF"/>
    <property type="match status" value="1"/>
</dbReference>
<feature type="region of interest" description="Disordered" evidence="1">
    <location>
        <begin position="2079"/>
        <end position="2115"/>
    </location>
</feature>
<feature type="compositionally biased region" description="Basic and acidic residues" evidence="1">
    <location>
        <begin position="376"/>
        <end position="391"/>
    </location>
</feature>
<dbReference type="GO" id="GO:0035556">
    <property type="term" value="P:intracellular signal transduction"/>
    <property type="evidence" value="ECO:0007669"/>
    <property type="project" value="InterPro"/>
</dbReference>
<feature type="compositionally biased region" description="Low complexity" evidence="1">
    <location>
        <begin position="662"/>
        <end position="676"/>
    </location>
</feature>
<feature type="compositionally biased region" description="Low complexity" evidence="1">
    <location>
        <begin position="761"/>
        <end position="779"/>
    </location>
</feature>
<dbReference type="InterPro" id="IPR001331">
    <property type="entry name" value="GDS_CDC24_CS"/>
</dbReference>
<feature type="region of interest" description="Disordered" evidence="1">
    <location>
        <begin position="1749"/>
        <end position="1869"/>
    </location>
</feature>
<dbReference type="InterPro" id="IPR000219">
    <property type="entry name" value="DH_dom"/>
</dbReference>
<feature type="compositionally biased region" description="Low complexity" evidence="1">
    <location>
        <begin position="1750"/>
        <end position="1765"/>
    </location>
</feature>
<feature type="compositionally biased region" description="Polar residues" evidence="1">
    <location>
        <begin position="1843"/>
        <end position="1855"/>
    </location>
</feature>
<dbReference type="SMART" id="SM00325">
    <property type="entry name" value="RhoGEF"/>
    <property type="match status" value="1"/>
</dbReference>
<dbReference type="GO" id="GO:0032955">
    <property type="term" value="P:regulation of division septum assembly"/>
    <property type="evidence" value="ECO:0007669"/>
    <property type="project" value="TreeGrafter"/>
</dbReference>
<feature type="compositionally biased region" description="Low complexity" evidence="1">
    <location>
        <begin position="1775"/>
        <end position="1792"/>
    </location>
</feature>
<feature type="compositionally biased region" description="Polar residues" evidence="1">
    <location>
        <begin position="881"/>
        <end position="925"/>
    </location>
</feature>
<feature type="compositionally biased region" description="Gly residues" evidence="1">
    <location>
        <begin position="749"/>
        <end position="760"/>
    </location>
</feature>
<feature type="compositionally biased region" description="Polar residues" evidence="1">
    <location>
        <begin position="627"/>
        <end position="642"/>
    </location>
</feature>
<dbReference type="InterPro" id="IPR051492">
    <property type="entry name" value="Dynamin-Rho_GEF"/>
</dbReference>
<feature type="compositionally biased region" description="Polar residues" evidence="1">
    <location>
        <begin position="980"/>
        <end position="989"/>
    </location>
</feature>
<dbReference type="SUPFAM" id="SSF48065">
    <property type="entry name" value="DBL homology domain (DH-domain)"/>
    <property type="match status" value="1"/>
</dbReference>
<feature type="region of interest" description="Disordered" evidence="1">
    <location>
        <begin position="737"/>
        <end position="1060"/>
    </location>
</feature>
<dbReference type="PROSITE" id="PS00741">
    <property type="entry name" value="DH_1"/>
    <property type="match status" value="1"/>
</dbReference>
<feature type="region of interest" description="Disordered" evidence="1">
    <location>
        <begin position="564"/>
        <end position="723"/>
    </location>
</feature>
<feature type="compositionally biased region" description="Basic residues" evidence="1">
    <location>
        <begin position="295"/>
        <end position="312"/>
    </location>
</feature>
<dbReference type="CDD" id="cd00160">
    <property type="entry name" value="RhoGEF"/>
    <property type="match status" value="1"/>
</dbReference>
<feature type="compositionally biased region" description="Basic and acidic residues" evidence="1">
    <location>
        <begin position="1371"/>
        <end position="1384"/>
    </location>
</feature>
<accession>A0AAN6GJB3</accession>
<evidence type="ECO:0000256" key="1">
    <source>
        <dbReference type="SAM" id="MobiDB-lite"/>
    </source>
</evidence>
<feature type="compositionally biased region" description="Low complexity" evidence="1">
    <location>
        <begin position="1420"/>
        <end position="1431"/>
    </location>
</feature>
<dbReference type="Gene3D" id="1.20.1270.60">
    <property type="entry name" value="Arfaptin homology (AH) domain/BAR domain"/>
    <property type="match status" value="1"/>
</dbReference>
<feature type="region of interest" description="Disordered" evidence="1">
    <location>
        <begin position="1143"/>
        <end position="1220"/>
    </location>
</feature>
<feature type="compositionally biased region" description="Polar residues" evidence="1">
    <location>
        <begin position="566"/>
        <end position="589"/>
    </location>
</feature>
<feature type="compositionally biased region" description="Pro residues" evidence="1">
    <location>
        <begin position="1828"/>
        <end position="1842"/>
    </location>
</feature>
<feature type="compositionally biased region" description="Low complexity" evidence="1">
    <location>
        <begin position="490"/>
        <end position="543"/>
    </location>
</feature>
<feature type="compositionally biased region" description="Low complexity" evidence="1">
    <location>
        <begin position="78"/>
        <end position="96"/>
    </location>
</feature>
<dbReference type="EMBL" id="JAPDMZ010000303">
    <property type="protein sequence ID" value="KAK0544108.1"/>
    <property type="molecule type" value="Genomic_DNA"/>
</dbReference>
<feature type="compositionally biased region" description="Polar residues" evidence="1">
    <location>
        <begin position="1575"/>
        <end position="1588"/>
    </location>
</feature>
<feature type="compositionally biased region" description="Low complexity" evidence="1">
    <location>
        <begin position="155"/>
        <end position="166"/>
    </location>
</feature>
<feature type="region of interest" description="Disordered" evidence="1">
    <location>
        <begin position="205"/>
        <end position="271"/>
    </location>
</feature>
<evidence type="ECO:0000313" key="3">
    <source>
        <dbReference type="EMBL" id="KAK0544108.1"/>
    </source>
</evidence>
<feature type="compositionally biased region" description="Low complexity" evidence="1">
    <location>
        <begin position="328"/>
        <end position="356"/>
    </location>
</feature>
<proteinExistence type="predicted"/>
<dbReference type="GO" id="GO:0005085">
    <property type="term" value="F:guanyl-nucleotide exchange factor activity"/>
    <property type="evidence" value="ECO:0007669"/>
    <property type="project" value="InterPro"/>
</dbReference>
<feature type="compositionally biased region" description="Polar residues" evidence="1">
    <location>
        <begin position="1534"/>
        <end position="1556"/>
    </location>
</feature>
<feature type="compositionally biased region" description="Pro residues" evidence="1">
    <location>
        <begin position="1035"/>
        <end position="1051"/>
    </location>
</feature>
<dbReference type="Gene3D" id="1.20.900.10">
    <property type="entry name" value="Dbl homology (DH) domain"/>
    <property type="match status" value="2"/>
</dbReference>
<feature type="region of interest" description="Disordered" evidence="1">
    <location>
        <begin position="1248"/>
        <end position="1270"/>
    </location>
</feature>
<name>A0AAN6GJB3_9BASI</name>